<dbReference type="STRING" id="670386.D3BAT1"/>
<evidence type="ECO:0000313" key="7">
    <source>
        <dbReference type="Proteomes" id="UP000001396"/>
    </source>
</evidence>
<evidence type="ECO:0000313" key="6">
    <source>
        <dbReference type="EMBL" id="EFA81668.1"/>
    </source>
</evidence>
<dbReference type="Pfam" id="PF00956">
    <property type="entry name" value="NAP"/>
    <property type="match status" value="1"/>
</dbReference>
<dbReference type="SMART" id="SM00389">
    <property type="entry name" value="HOX"/>
    <property type="match status" value="1"/>
</dbReference>
<dbReference type="SUPFAM" id="SSF46689">
    <property type="entry name" value="Homeodomain-like"/>
    <property type="match status" value="1"/>
</dbReference>
<proteinExistence type="inferred from homology"/>
<reference evidence="6 7" key="1">
    <citation type="journal article" date="2011" name="Genome Res.">
        <title>Phylogeny-wide analysis of social amoeba genomes highlights ancient origins for complex intercellular communication.</title>
        <authorList>
            <person name="Heidel A.J."/>
            <person name="Lawal H.M."/>
            <person name="Felder M."/>
            <person name="Schilde C."/>
            <person name="Helps N.R."/>
            <person name="Tunggal B."/>
            <person name="Rivero F."/>
            <person name="John U."/>
            <person name="Schleicher M."/>
            <person name="Eichinger L."/>
            <person name="Platzer M."/>
            <person name="Noegel A.A."/>
            <person name="Schaap P."/>
            <person name="Gloeckner G."/>
        </authorList>
    </citation>
    <scope>NUCLEOTIDE SEQUENCE [LARGE SCALE GENOMIC DNA]</scope>
    <source>
        <strain evidence="7">ATCC 26659 / Pp 5 / PN500</strain>
    </source>
</reference>
<dbReference type="PANTHER" id="PTHR11875">
    <property type="entry name" value="TESTIS-SPECIFIC Y-ENCODED PROTEIN"/>
    <property type="match status" value="1"/>
</dbReference>
<protein>
    <submittedName>
        <fullName evidence="6">Putative nucleosome assembly protein</fullName>
    </submittedName>
</protein>
<dbReference type="GO" id="GO:0003677">
    <property type="term" value="F:DNA binding"/>
    <property type="evidence" value="ECO:0007669"/>
    <property type="project" value="UniProtKB-UniRule"/>
</dbReference>
<sequence>MESSSVDISNELIEKNKNNTKEGIKIVFLVLGLTNNLYFSTMTKQLRKEQPPFIAIYKMIFNNFPTDQFYLHQQNQQQHLFSNFENLQQQQPFNYIQEKNGFVNFQNYYQNNSVDLDSSSQTSSYVSTPELSTISGDVSPVPDNLQSFMDEDDQDDLKYEDNDVSKYCPSLVKEIKELQESLYFAQLYGFISEVIKQIQPIPTKRYLPKGGHLSYDLDPYINAEQINRSNPLVSKNLLRITPLYTQEITNLNNQLKTSLEQFSMIESLVMLLRPLSVGEHDAKVTELERIFMDEKVLLGTICNLSKTQVENWFGNKRVRVRKSNLQSPKKIMSEGSDIEQMIAAGEDLSGVTSTQVLKRVNALLKLDDDHTEISKKLEQRIRLLELEFQPQFDAIYQKRTGIVTGEVEATETPKEPLEIAGLKSGEEKGIPNFWYKALMNHPAFADVMGEEDDEALQYLTNISIGEDATTDNENQVLTATFHFAPNAFFTNSTIVMTLTVKDGDLDSIKVTPVQWNEGKKFFVRTVEKKIKKKGPKGKKPTVTTKMVTETIPSIFGRFLVEFDKNQIEEEPENEEDIPAAQLIYIQYQALISLKDEIVPDAVNYFLGRAQPEGDDGYGDEFGEEFDDEEDEDEDDDVPQLKSKSGGVPPQPNNPECKQQ</sequence>
<feature type="domain" description="Homeobox" evidence="5">
    <location>
        <begin position="293"/>
        <end position="323"/>
    </location>
</feature>
<feature type="region of interest" description="Disordered" evidence="4">
    <location>
        <begin position="609"/>
        <end position="659"/>
    </location>
</feature>
<dbReference type="AlphaFoldDB" id="D3BAT1"/>
<gene>
    <name evidence="6" type="primary">nap1</name>
    <name evidence="6" type="ORF">PPL_05662</name>
</gene>
<dbReference type="PROSITE" id="PS50071">
    <property type="entry name" value="HOMEOBOX_2"/>
    <property type="match status" value="1"/>
</dbReference>
<evidence type="ECO:0000256" key="2">
    <source>
        <dbReference type="PROSITE-ProRule" id="PRU00108"/>
    </source>
</evidence>
<dbReference type="InParanoid" id="D3BAT1"/>
<evidence type="ECO:0000256" key="3">
    <source>
        <dbReference type="RuleBase" id="RU003876"/>
    </source>
</evidence>
<dbReference type="GO" id="GO:0005634">
    <property type="term" value="C:nucleus"/>
    <property type="evidence" value="ECO:0007669"/>
    <property type="project" value="UniProtKB-SubCell"/>
</dbReference>
<dbReference type="Proteomes" id="UP000001396">
    <property type="component" value="Unassembled WGS sequence"/>
</dbReference>
<keyword evidence="7" id="KW-1185">Reference proteome</keyword>
<dbReference type="InterPro" id="IPR002164">
    <property type="entry name" value="NAP_family"/>
</dbReference>
<keyword evidence="2" id="KW-0539">Nucleus</keyword>
<dbReference type="SUPFAM" id="SSF143113">
    <property type="entry name" value="NAP-like"/>
    <property type="match status" value="1"/>
</dbReference>
<organism evidence="6 7">
    <name type="scientific">Heterostelium pallidum (strain ATCC 26659 / Pp 5 / PN500)</name>
    <name type="common">Cellular slime mold</name>
    <name type="synonym">Polysphondylium pallidum</name>
    <dbReference type="NCBI Taxonomy" id="670386"/>
    <lineage>
        <taxon>Eukaryota</taxon>
        <taxon>Amoebozoa</taxon>
        <taxon>Evosea</taxon>
        <taxon>Eumycetozoa</taxon>
        <taxon>Dictyostelia</taxon>
        <taxon>Acytosteliales</taxon>
        <taxon>Acytosteliaceae</taxon>
        <taxon>Heterostelium</taxon>
    </lineage>
</organism>
<evidence type="ECO:0000259" key="5">
    <source>
        <dbReference type="PROSITE" id="PS50071"/>
    </source>
</evidence>
<evidence type="ECO:0000256" key="1">
    <source>
        <dbReference type="ARBA" id="ARBA00009947"/>
    </source>
</evidence>
<dbReference type="InterPro" id="IPR001356">
    <property type="entry name" value="HD"/>
</dbReference>
<evidence type="ECO:0000256" key="4">
    <source>
        <dbReference type="SAM" id="MobiDB-lite"/>
    </source>
</evidence>
<keyword evidence="2" id="KW-0238">DNA-binding</keyword>
<dbReference type="InterPro" id="IPR037231">
    <property type="entry name" value="NAP-like_sf"/>
</dbReference>
<dbReference type="InterPro" id="IPR009057">
    <property type="entry name" value="Homeodomain-like_sf"/>
</dbReference>
<feature type="DNA-binding region" description="Homeobox" evidence="2">
    <location>
        <begin position="295"/>
        <end position="324"/>
    </location>
</feature>
<comment type="subcellular location">
    <subcellularLocation>
        <location evidence="2">Nucleus</location>
    </subcellularLocation>
</comment>
<comment type="similarity">
    <text evidence="1 3">Belongs to the nucleosome assembly protein (NAP) family.</text>
</comment>
<feature type="compositionally biased region" description="Acidic residues" evidence="4">
    <location>
        <begin position="612"/>
        <end position="637"/>
    </location>
</feature>
<dbReference type="GO" id="GO:0006334">
    <property type="term" value="P:nucleosome assembly"/>
    <property type="evidence" value="ECO:0007669"/>
    <property type="project" value="InterPro"/>
</dbReference>
<name>D3BAT1_HETP5</name>
<accession>D3BAT1</accession>
<dbReference type="CDD" id="cd00086">
    <property type="entry name" value="homeodomain"/>
    <property type="match status" value="1"/>
</dbReference>
<dbReference type="Gene3D" id="1.10.10.60">
    <property type="entry name" value="Homeodomain-like"/>
    <property type="match status" value="1"/>
</dbReference>
<dbReference type="RefSeq" id="XP_020433785.1">
    <property type="nucleotide sequence ID" value="XM_020576536.1"/>
</dbReference>
<dbReference type="GeneID" id="31361146"/>
<dbReference type="Gene3D" id="3.30.1120.90">
    <property type="entry name" value="Nucleosome assembly protein"/>
    <property type="match status" value="1"/>
</dbReference>
<comment type="caution">
    <text evidence="6">The sequence shown here is derived from an EMBL/GenBank/DDBJ whole genome shotgun (WGS) entry which is preliminary data.</text>
</comment>
<dbReference type="EMBL" id="ADBJ01000025">
    <property type="protein sequence ID" value="EFA81668.1"/>
    <property type="molecule type" value="Genomic_DNA"/>
</dbReference>
<keyword evidence="2" id="KW-0371">Homeobox</keyword>
<dbReference type="Gene3D" id="1.20.5.1500">
    <property type="match status" value="1"/>
</dbReference>